<feature type="domain" description="Acyltransferase MbtK/IucB-like conserved" evidence="5">
    <location>
        <begin position="35"/>
        <end position="84"/>
    </location>
</feature>
<evidence type="ECO:0000259" key="5">
    <source>
        <dbReference type="SMART" id="SM01006"/>
    </source>
</evidence>
<evidence type="ECO:0000256" key="1">
    <source>
        <dbReference type="ARBA" id="ARBA00003818"/>
    </source>
</evidence>
<sequence>MTTTAPTTGARLRSGPRGTVVDKRDVPGLGVLTTTVLDPDGDLDTVHAWVTQPHTGFWGLGGLSRTELRDTYAFVDGLPSHHAFLLRRDGLPVALLQTYEPEHDPVGEAYDVQPGDLGLHFLLGARGRPTPRFSTLLMGAVLDALFQPPAARRVVIEPDARNDRAVSRATRQGFVLGPVVDLPTKRAQLAFLTRERWAEVRPTTAGA</sequence>
<dbReference type="GO" id="GO:0019290">
    <property type="term" value="P:siderophore biosynthetic process"/>
    <property type="evidence" value="ECO:0007669"/>
    <property type="project" value="InterPro"/>
</dbReference>
<comment type="function">
    <text evidence="1">Acyltransferase required for the direct transfer of medium- to long-chain fatty acyl moieties from a carrier protein (MbtL) on to the epsilon-amino group of lysine residue in the mycobactin core.</text>
</comment>
<dbReference type="EMBL" id="BHYL01000257">
    <property type="protein sequence ID" value="GCD21278.1"/>
    <property type="molecule type" value="Genomic_DNA"/>
</dbReference>
<dbReference type="UniPathway" id="UPA00011"/>
<dbReference type="PANTHER" id="PTHR31438">
    <property type="entry name" value="LYSINE N-ACYLTRANSFERASE C17G9.06C-RELATED"/>
    <property type="match status" value="1"/>
</dbReference>
<dbReference type="Proteomes" id="UP000288246">
    <property type="component" value="Unassembled WGS sequence"/>
</dbReference>
<dbReference type="RefSeq" id="WP_124343791.1">
    <property type="nucleotide sequence ID" value="NZ_BHYL01000257.1"/>
</dbReference>
<keyword evidence="6" id="KW-0808">Transferase</keyword>
<proteinExistence type="predicted"/>
<dbReference type="SUPFAM" id="SSF55729">
    <property type="entry name" value="Acyl-CoA N-acyltransferases (Nat)"/>
    <property type="match status" value="1"/>
</dbReference>
<keyword evidence="7" id="KW-1185">Reference proteome</keyword>
<reference evidence="6 7" key="1">
    <citation type="submission" date="2018-11" db="EMBL/GenBank/DDBJ databases">
        <title>Draft genome sequence of Cellulomonas takizawaensis strain TKZ-21.</title>
        <authorList>
            <person name="Yamamura H."/>
            <person name="Hayashi T."/>
            <person name="Hamada M."/>
            <person name="Serisawa Y."/>
            <person name="Matsuyama K."/>
            <person name="Nakagawa Y."/>
            <person name="Otoguro M."/>
            <person name="Yanagida F."/>
            <person name="Hayakawa M."/>
        </authorList>
    </citation>
    <scope>NUCLEOTIDE SEQUENCE [LARGE SCALE GENOMIC DNA]</scope>
    <source>
        <strain evidence="6 7">TKZ-21</strain>
    </source>
</reference>
<name>A0A401V2Z2_9CELL</name>
<evidence type="ECO:0000256" key="2">
    <source>
        <dbReference type="ARBA" id="ARBA00005102"/>
    </source>
</evidence>
<accession>A0A401V2Z2</accession>
<dbReference type="PANTHER" id="PTHR31438:SF1">
    <property type="entry name" value="LYSINE N-ACYLTRANSFERASE C17G9.06C-RELATED"/>
    <property type="match status" value="1"/>
</dbReference>
<organism evidence="6 7">
    <name type="scientific">Cellulomonas algicola</name>
    <dbReference type="NCBI Taxonomy" id="2071633"/>
    <lineage>
        <taxon>Bacteria</taxon>
        <taxon>Bacillati</taxon>
        <taxon>Actinomycetota</taxon>
        <taxon>Actinomycetes</taxon>
        <taxon>Micrococcales</taxon>
        <taxon>Cellulomonadaceae</taxon>
        <taxon>Cellulomonas</taxon>
    </lineage>
</organism>
<comment type="pathway">
    <text evidence="2">Siderophore biosynthesis; mycobactin biosynthesis.</text>
</comment>
<comment type="caution">
    <text evidence="6">The sequence shown here is derived from an EMBL/GenBank/DDBJ whole genome shotgun (WGS) entry which is preliminary data.</text>
</comment>
<dbReference type="OrthoDB" id="5177616at2"/>
<evidence type="ECO:0000313" key="7">
    <source>
        <dbReference type="Proteomes" id="UP000288246"/>
    </source>
</evidence>
<dbReference type="AlphaFoldDB" id="A0A401V2Z2"/>
<protein>
    <recommendedName>
        <fullName evidence="3">Lysine N-acyltransferase MbtK</fullName>
    </recommendedName>
    <alternativeName>
        <fullName evidence="4">Mycobactin synthase protein K</fullName>
    </alternativeName>
</protein>
<dbReference type="GO" id="GO:0016410">
    <property type="term" value="F:N-acyltransferase activity"/>
    <property type="evidence" value="ECO:0007669"/>
    <property type="project" value="TreeGrafter"/>
</dbReference>
<dbReference type="SMART" id="SM01006">
    <property type="entry name" value="AlcB"/>
    <property type="match status" value="1"/>
</dbReference>
<dbReference type="InterPro" id="IPR016181">
    <property type="entry name" value="Acyl_CoA_acyltransferase"/>
</dbReference>
<gene>
    <name evidence="6" type="ORF">CTKZ_28400</name>
</gene>
<dbReference type="Pfam" id="PF13523">
    <property type="entry name" value="Acetyltransf_8"/>
    <property type="match status" value="1"/>
</dbReference>
<evidence type="ECO:0000256" key="4">
    <source>
        <dbReference type="ARBA" id="ARBA00031122"/>
    </source>
</evidence>
<evidence type="ECO:0000313" key="6">
    <source>
        <dbReference type="EMBL" id="GCD21278.1"/>
    </source>
</evidence>
<dbReference type="InterPro" id="IPR019432">
    <property type="entry name" value="Acyltransferase_MbtK/IucB-like"/>
</dbReference>
<evidence type="ECO:0000256" key="3">
    <source>
        <dbReference type="ARBA" id="ARBA00020586"/>
    </source>
</evidence>
<dbReference type="Gene3D" id="3.40.630.30">
    <property type="match status" value="1"/>
</dbReference>